<name>A0ABU9YWZ4_9RHOO</name>
<dbReference type="InterPro" id="IPR050808">
    <property type="entry name" value="Phage_Integrase"/>
</dbReference>
<protein>
    <submittedName>
        <fullName evidence="4">Arm DNA-binding domain-containing protein</fullName>
    </submittedName>
</protein>
<evidence type="ECO:0000313" key="5">
    <source>
        <dbReference type="Proteomes" id="UP001410394"/>
    </source>
</evidence>
<proteinExistence type="inferred from homology"/>
<organism evidence="4 5">
    <name type="scientific">Uliginosibacterium sediminicola</name>
    <dbReference type="NCBI Taxonomy" id="2024550"/>
    <lineage>
        <taxon>Bacteria</taxon>
        <taxon>Pseudomonadati</taxon>
        <taxon>Pseudomonadota</taxon>
        <taxon>Betaproteobacteria</taxon>
        <taxon>Rhodocyclales</taxon>
        <taxon>Zoogloeaceae</taxon>
        <taxon>Uliginosibacterium</taxon>
    </lineage>
</organism>
<evidence type="ECO:0000256" key="2">
    <source>
        <dbReference type="ARBA" id="ARBA00022908"/>
    </source>
</evidence>
<dbReference type="EMBL" id="JBDIVE010000002">
    <property type="protein sequence ID" value="MEN3068054.1"/>
    <property type="molecule type" value="Genomic_DNA"/>
</dbReference>
<accession>A0ABU9YWZ4</accession>
<gene>
    <name evidence="4" type="ORF">ABDB84_06150</name>
</gene>
<keyword evidence="2" id="KW-0229">DNA integration</keyword>
<dbReference type="Pfam" id="PF13356">
    <property type="entry name" value="Arm-DNA-bind_3"/>
    <property type="match status" value="1"/>
</dbReference>
<reference evidence="4 5" key="1">
    <citation type="journal article" date="2018" name="Int. J. Syst. Evol. Microbiol.">
        <title>Uliginosibacterium sediminicola sp. nov., isolated from freshwater sediment.</title>
        <authorList>
            <person name="Hwang W.M."/>
            <person name="Kim S.M."/>
            <person name="Kang K."/>
            <person name="Ahn T.Y."/>
        </authorList>
    </citation>
    <scope>NUCLEOTIDE SEQUENCE [LARGE SCALE GENOMIC DNA]</scope>
    <source>
        <strain evidence="4 5">M1-21</strain>
    </source>
</reference>
<dbReference type="RefSeq" id="WP_345918817.1">
    <property type="nucleotide sequence ID" value="NZ_JBDIVE010000002.1"/>
</dbReference>
<dbReference type="PANTHER" id="PTHR30629">
    <property type="entry name" value="PROPHAGE INTEGRASE"/>
    <property type="match status" value="1"/>
</dbReference>
<evidence type="ECO:0000256" key="1">
    <source>
        <dbReference type="ARBA" id="ARBA00008857"/>
    </source>
</evidence>
<keyword evidence="5" id="KW-1185">Reference proteome</keyword>
<sequence>MPKLTKTYIDKLTAPADKEAFHWDTEIKGFGLRVTPTSKITYIVQGRVNGSSPRISIGPHGVFTVDQAREVAREHLRSMRMGIDPRAVAKKEAAQRVKDTEEDAGRALDQKMTTVSQVIEALVQAVHVTHAGQDVTRDMVHSVLNRVANGRRWKDVDDMLRMAQFQYRIDVVRGANNQVLYWRARHAACSGITRQNLSRRLRNLVFRTQVRYEPSSHQGRLLLQHSQLGDHPCLANRLHVLRPPLGLSRPEILPTFPLGLP</sequence>
<dbReference type="InterPro" id="IPR025166">
    <property type="entry name" value="Integrase_DNA_bind_dom"/>
</dbReference>
<keyword evidence="4" id="KW-0238">DNA-binding</keyword>
<dbReference type="PANTHER" id="PTHR30629:SF2">
    <property type="entry name" value="PROPHAGE INTEGRASE INTS-RELATED"/>
    <property type="match status" value="1"/>
</dbReference>
<evidence type="ECO:0000259" key="3">
    <source>
        <dbReference type="Pfam" id="PF13356"/>
    </source>
</evidence>
<feature type="domain" description="Integrase DNA-binding" evidence="3">
    <location>
        <begin position="4"/>
        <end position="91"/>
    </location>
</feature>
<dbReference type="InterPro" id="IPR038488">
    <property type="entry name" value="Integrase_DNA-bd_sf"/>
</dbReference>
<dbReference type="Gene3D" id="3.30.160.390">
    <property type="entry name" value="Integrase, DNA-binding domain"/>
    <property type="match status" value="1"/>
</dbReference>
<dbReference type="GO" id="GO:0003677">
    <property type="term" value="F:DNA binding"/>
    <property type="evidence" value="ECO:0007669"/>
    <property type="project" value="UniProtKB-KW"/>
</dbReference>
<comment type="similarity">
    <text evidence="1">Belongs to the 'phage' integrase family.</text>
</comment>
<dbReference type="Proteomes" id="UP001410394">
    <property type="component" value="Unassembled WGS sequence"/>
</dbReference>
<evidence type="ECO:0000313" key="4">
    <source>
        <dbReference type="EMBL" id="MEN3068054.1"/>
    </source>
</evidence>
<comment type="caution">
    <text evidence="4">The sequence shown here is derived from an EMBL/GenBank/DDBJ whole genome shotgun (WGS) entry which is preliminary data.</text>
</comment>